<organism evidence="1 2">
    <name type="scientific">Leucosporidium creatinivorum</name>
    <dbReference type="NCBI Taxonomy" id="106004"/>
    <lineage>
        <taxon>Eukaryota</taxon>
        <taxon>Fungi</taxon>
        <taxon>Dikarya</taxon>
        <taxon>Basidiomycota</taxon>
        <taxon>Pucciniomycotina</taxon>
        <taxon>Microbotryomycetes</taxon>
        <taxon>Leucosporidiales</taxon>
        <taxon>Leucosporidium</taxon>
    </lineage>
</organism>
<dbReference type="Proteomes" id="UP000193467">
    <property type="component" value="Unassembled WGS sequence"/>
</dbReference>
<reference evidence="1 2" key="1">
    <citation type="submission" date="2016-07" db="EMBL/GenBank/DDBJ databases">
        <title>Pervasive Adenine N6-methylation of Active Genes in Fungi.</title>
        <authorList>
            <consortium name="DOE Joint Genome Institute"/>
            <person name="Mondo S.J."/>
            <person name="Dannebaum R.O."/>
            <person name="Kuo R.C."/>
            <person name="Labutti K."/>
            <person name="Haridas S."/>
            <person name="Kuo A."/>
            <person name="Salamov A."/>
            <person name="Ahrendt S.R."/>
            <person name="Lipzen A."/>
            <person name="Sullivan W."/>
            <person name="Andreopoulos W.B."/>
            <person name="Clum A."/>
            <person name="Lindquist E."/>
            <person name="Daum C."/>
            <person name="Ramamoorthy G.K."/>
            <person name="Gryganskyi A."/>
            <person name="Culley D."/>
            <person name="Magnuson J.K."/>
            <person name="James T.Y."/>
            <person name="O'Malley M.A."/>
            <person name="Stajich J.E."/>
            <person name="Spatafora J.W."/>
            <person name="Visel A."/>
            <person name="Grigoriev I.V."/>
        </authorList>
    </citation>
    <scope>NUCLEOTIDE SEQUENCE [LARGE SCALE GENOMIC DNA]</scope>
    <source>
        <strain evidence="1 2">62-1032</strain>
    </source>
</reference>
<dbReference type="AlphaFoldDB" id="A0A1Y2F791"/>
<protein>
    <submittedName>
        <fullName evidence="1">Uncharacterized protein</fullName>
    </submittedName>
</protein>
<evidence type="ECO:0000313" key="1">
    <source>
        <dbReference type="EMBL" id="ORY79780.1"/>
    </source>
</evidence>
<keyword evidence="2" id="KW-1185">Reference proteome</keyword>
<comment type="caution">
    <text evidence="1">The sequence shown here is derived from an EMBL/GenBank/DDBJ whole genome shotgun (WGS) entry which is preliminary data.</text>
</comment>
<name>A0A1Y2F791_9BASI</name>
<gene>
    <name evidence="1" type="ORF">BCR35DRAFT_352679</name>
</gene>
<evidence type="ECO:0000313" key="2">
    <source>
        <dbReference type="Proteomes" id="UP000193467"/>
    </source>
</evidence>
<sequence length="361" mass="41044">MFQWFLQALFDLDTTRREGPIPPAPPKDLTPCGPCYIAELPFELLLPILDLGAEGYSTRDRQRKLNSFSLICRAWREVAQTLLWHSPTFVSSTAARRFLEIEPEGGYVTRSLTVYAPRSGDVRRRVTVDLVEKLVERCRPRELDLDELPGPVLSSPGLADLKILRFEETRYSHPYPKSVPFSLDRLSITAYSNRNRNAYLSDCRQQLFSLLTTSSLDTLTHLDLQDVEDPEIFAFCIPFASFTHLTHLILPTYPVKRFSRYEEELLDDLVGSFLAKATRLAHLSLGDLTPTTFKHVRSALPSTLEVVTVRQYAGLQLSLLVEALRDGNVELKELRLPRGSLEGGKERGFVGMGEEYWCVCY</sequence>
<dbReference type="EMBL" id="MCGR01000026">
    <property type="protein sequence ID" value="ORY79780.1"/>
    <property type="molecule type" value="Genomic_DNA"/>
</dbReference>
<dbReference type="InParanoid" id="A0A1Y2F791"/>
<accession>A0A1Y2F791</accession>
<proteinExistence type="predicted"/>